<evidence type="ECO:0000256" key="7">
    <source>
        <dbReference type="PIRSR" id="PIRSR004762-1"/>
    </source>
</evidence>
<keyword evidence="3" id="KW-0479">Metal-binding</keyword>
<feature type="binding site" evidence="8">
    <location>
        <position position="140"/>
    </location>
    <ligand>
        <name>(3R)-3-methyl-D-ornithine</name>
        <dbReference type="ChEBI" id="CHEBI:64642"/>
    </ligand>
</feature>
<evidence type="ECO:0000256" key="3">
    <source>
        <dbReference type="ARBA" id="ARBA00022723"/>
    </source>
</evidence>
<comment type="caution">
    <text evidence="10">The sequence shown here is derived from an EMBL/GenBank/DDBJ whole genome shotgun (WGS) entry which is preliminary data.</text>
</comment>
<dbReference type="STRING" id="246199.CUS_7929"/>
<dbReference type="GO" id="GO:0046872">
    <property type="term" value="F:metal ion binding"/>
    <property type="evidence" value="ECO:0007669"/>
    <property type="project" value="UniProtKB-KW"/>
</dbReference>
<dbReference type="SMART" id="SM00729">
    <property type="entry name" value="Elp3"/>
    <property type="match status" value="1"/>
</dbReference>
<dbReference type="InterPro" id="IPR024021">
    <property type="entry name" value="FeFe-hyd_HydE_rSAM"/>
</dbReference>
<evidence type="ECO:0000256" key="4">
    <source>
        <dbReference type="ARBA" id="ARBA00023004"/>
    </source>
</evidence>
<evidence type="ECO:0000313" key="11">
    <source>
        <dbReference type="Proteomes" id="UP000004259"/>
    </source>
</evidence>
<dbReference type="eggNOG" id="COG0502">
    <property type="taxonomic scope" value="Bacteria"/>
</dbReference>
<dbReference type="EMBL" id="ADKM02000062">
    <property type="protein sequence ID" value="EGC03671.1"/>
    <property type="molecule type" value="Genomic_DNA"/>
</dbReference>
<feature type="binding site" evidence="7">
    <location>
        <position position="65"/>
    </location>
    <ligand>
        <name>[4Fe-4S] cluster</name>
        <dbReference type="ChEBI" id="CHEBI:49883"/>
        <note>4Fe-4S-S-AdoMet</note>
    </ligand>
</feature>
<dbReference type="SFLD" id="SFLDG01280">
    <property type="entry name" value="HydE/PylB-like"/>
    <property type="match status" value="1"/>
</dbReference>
<keyword evidence="5 7" id="KW-0411">Iron-sulfur</keyword>
<sequence length="347" mass="39414">MGRVRELIDRLGENKHLDKAEWVEVLSGFTDEDREYAASLAREISLAHYGNKIFIRGIVEFSNICKNDCLYCGIRRSNQNAQRYRLTAEEICECCDEGYELGFRTFVLQSGEDKSYSTEMLCGIVSKLKEKHPDCAVTLSLGELEYEDYKALREAGADRYLLRHETANKAHYEKLHPAEMSWEHRMKCLEQLKELGYQTGAGIMVGSPYQTVECIAEDMLFFEKFKPEMIGIGPFLPHKDTPFKDEPKGSYELTLFLLSLCRILLPRVLLPATTALGTIHPLGREEGVKAGANVIMPNLSPTAVRKKYMLYDNKICTGDESAQCRGCLEQRMKSIGYEVAVTRGDFK</sequence>
<keyword evidence="4 7" id="KW-0408">Iron</keyword>
<feature type="binding site" evidence="8">
    <location>
        <position position="165"/>
    </location>
    <ligand>
        <name>S-adenosyl-L-methionine</name>
        <dbReference type="ChEBI" id="CHEBI:59789"/>
    </ligand>
</feature>
<comment type="cofactor">
    <cofactor evidence="6">
        <name>[2Fe-2S] cluster</name>
        <dbReference type="ChEBI" id="CHEBI:190135"/>
    </cofactor>
</comment>
<dbReference type="SMART" id="SM00876">
    <property type="entry name" value="BATS"/>
    <property type="match status" value="1"/>
</dbReference>
<dbReference type="InterPro" id="IPR034422">
    <property type="entry name" value="HydE/PylB-like"/>
</dbReference>
<feature type="domain" description="Radical SAM core" evidence="9">
    <location>
        <begin position="51"/>
        <end position="273"/>
    </location>
</feature>
<gene>
    <name evidence="10" type="primary">hydE</name>
    <name evidence="10" type="ORF">CUS_7929</name>
</gene>
<name>E9SAG7_RUMAL</name>
<feature type="binding site" evidence="8">
    <location>
        <position position="236"/>
    </location>
    <ligand>
        <name>S-adenosyl-L-methionine</name>
        <dbReference type="ChEBI" id="CHEBI:59789"/>
    </ligand>
</feature>
<dbReference type="PANTHER" id="PTHR43726">
    <property type="entry name" value="3-METHYLORNITHINE SYNTHASE"/>
    <property type="match status" value="1"/>
</dbReference>
<dbReference type="InterPro" id="IPR013785">
    <property type="entry name" value="Aldolase_TIM"/>
</dbReference>
<keyword evidence="1 7" id="KW-0004">4Fe-4S</keyword>
<organism evidence="10 11">
    <name type="scientific">Ruminococcus albus 8</name>
    <dbReference type="NCBI Taxonomy" id="246199"/>
    <lineage>
        <taxon>Bacteria</taxon>
        <taxon>Bacillati</taxon>
        <taxon>Bacillota</taxon>
        <taxon>Clostridia</taxon>
        <taxon>Eubacteriales</taxon>
        <taxon>Oscillospiraceae</taxon>
        <taxon>Ruminococcus</taxon>
    </lineage>
</organism>
<keyword evidence="11" id="KW-1185">Reference proteome</keyword>
<dbReference type="SFLD" id="SFLDF00348">
    <property type="entry name" value="FeFe_hydrogenase_maturase_(Hyd"/>
    <property type="match status" value="1"/>
</dbReference>
<dbReference type="InterPro" id="IPR007197">
    <property type="entry name" value="rSAM"/>
</dbReference>
<dbReference type="Gene3D" id="3.20.20.70">
    <property type="entry name" value="Aldolase class I"/>
    <property type="match status" value="1"/>
</dbReference>
<protein>
    <submittedName>
        <fullName evidence="10">Iron-only hydrogenase maturation rSAM protein HydE</fullName>
    </submittedName>
</protein>
<dbReference type="SFLD" id="SFLDS00029">
    <property type="entry name" value="Radical_SAM"/>
    <property type="match status" value="1"/>
</dbReference>
<dbReference type="AlphaFoldDB" id="E9SAG7"/>
<dbReference type="OrthoDB" id="9775764at2"/>
<dbReference type="GO" id="GO:0051539">
    <property type="term" value="F:4 iron, 4 sulfur cluster binding"/>
    <property type="evidence" value="ECO:0007669"/>
    <property type="project" value="UniProtKB-KW"/>
</dbReference>
<dbReference type="SUPFAM" id="SSF102114">
    <property type="entry name" value="Radical SAM enzymes"/>
    <property type="match status" value="1"/>
</dbReference>
<reference evidence="10 11" key="1">
    <citation type="submission" date="2011-02" db="EMBL/GenBank/DDBJ databases">
        <authorList>
            <person name="Nelson K.E."/>
            <person name="Sutton G."/>
            <person name="Torralba M."/>
            <person name="Durkin S."/>
            <person name="Harkins D."/>
            <person name="Montgomery R."/>
            <person name="Ziemer C."/>
            <person name="Klaassens E."/>
            <person name="Ocuiv P."/>
            <person name="Morrison M."/>
        </authorList>
    </citation>
    <scope>NUCLEOTIDE SEQUENCE [LARGE SCALE GENOMIC DNA]</scope>
    <source>
        <strain evidence="10 11">8</strain>
    </source>
</reference>
<dbReference type="GO" id="GO:0016740">
    <property type="term" value="F:transferase activity"/>
    <property type="evidence" value="ECO:0007669"/>
    <property type="project" value="TreeGrafter"/>
</dbReference>
<evidence type="ECO:0000256" key="8">
    <source>
        <dbReference type="PIRSR" id="PIRSR004762-2"/>
    </source>
</evidence>
<dbReference type="CDD" id="cd01335">
    <property type="entry name" value="Radical_SAM"/>
    <property type="match status" value="1"/>
</dbReference>
<dbReference type="GO" id="GO:0044272">
    <property type="term" value="P:sulfur compound biosynthetic process"/>
    <property type="evidence" value="ECO:0007669"/>
    <property type="project" value="UniProtKB-ARBA"/>
</dbReference>
<feature type="binding site" evidence="7">
    <location>
        <position position="69"/>
    </location>
    <ligand>
        <name>[4Fe-4S] cluster</name>
        <dbReference type="ChEBI" id="CHEBI:49883"/>
        <note>4Fe-4S-S-AdoMet</note>
    </ligand>
</feature>
<dbReference type="Proteomes" id="UP000004259">
    <property type="component" value="Unassembled WGS sequence"/>
</dbReference>
<feature type="binding site" evidence="7">
    <location>
        <position position="72"/>
    </location>
    <ligand>
        <name>[4Fe-4S] cluster</name>
        <dbReference type="ChEBI" id="CHEBI:49883"/>
        <note>4Fe-4S-S-AdoMet</note>
    </ligand>
</feature>
<dbReference type="SFLD" id="SFLDG01060">
    <property type="entry name" value="BATS_domain_containing"/>
    <property type="match status" value="1"/>
</dbReference>
<evidence type="ECO:0000313" key="10">
    <source>
        <dbReference type="EMBL" id="EGC03671.1"/>
    </source>
</evidence>
<dbReference type="NCBIfam" id="TIGR03956">
    <property type="entry name" value="rSAM_HydE"/>
    <property type="match status" value="1"/>
</dbReference>
<dbReference type="PIRSF" id="PIRSF004762">
    <property type="entry name" value="CHP00423"/>
    <property type="match status" value="1"/>
</dbReference>
<dbReference type="PANTHER" id="PTHR43726:SF1">
    <property type="entry name" value="BIOTIN SYNTHASE"/>
    <property type="match status" value="1"/>
</dbReference>
<evidence type="ECO:0000256" key="2">
    <source>
        <dbReference type="ARBA" id="ARBA00022691"/>
    </source>
</evidence>
<dbReference type="InterPro" id="IPR006638">
    <property type="entry name" value="Elp3/MiaA/NifB-like_rSAM"/>
</dbReference>
<dbReference type="InterPro" id="IPR010722">
    <property type="entry name" value="BATS_dom"/>
</dbReference>
<proteinExistence type="predicted"/>
<dbReference type="PROSITE" id="PS51918">
    <property type="entry name" value="RADICAL_SAM"/>
    <property type="match status" value="1"/>
</dbReference>
<evidence type="ECO:0000256" key="1">
    <source>
        <dbReference type="ARBA" id="ARBA00022485"/>
    </source>
</evidence>
<keyword evidence="2 7" id="KW-0949">S-adenosyl-L-methionine</keyword>
<dbReference type="RefSeq" id="WP_002848513.1">
    <property type="nucleotide sequence ID" value="NZ_ADKM02000062.1"/>
</dbReference>
<comment type="cofactor">
    <cofactor evidence="7">
        <name>[4Fe-4S] cluster</name>
        <dbReference type="ChEBI" id="CHEBI:49883"/>
    </cofactor>
    <text evidence="7">Binds 1 [4Fe-4S] cluster. The cluster is coordinated with 3 cysteines and an exchangeable S-adenosyl-L-methionine.</text>
</comment>
<dbReference type="Pfam" id="PF04055">
    <property type="entry name" value="Radical_SAM"/>
    <property type="match status" value="1"/>
</dbReference>
<feature type="binding site" evidence="8">
    <location>
        <position position="185"/>
    </location>
    <ligand>
        <name>S-adenosyl-L-methionine</name>
        <dbReference type="ChEBI" id="CHEBI:59789"/>
    </ligand>
</feature>
<accession>E9SAG7</accession>
<dbReference type="GO" id="GO:0042364">
    <property type="term" value="P:water-soluble vitamin biosynthetic process"/>
    <property type="evidence" value="ECO:0007669"/>
    <property type="project" value="UniProtKB-ARBA"/>
</dbReference>
<evidence type="ECO:0000259" key="9">
    <source>
        <dbReference type="PROSITE" id="PS51918"/>
    </source>
</evidence>
<evidence type="ECO:0000256" key="5">
    <source>
        <dbReference type="ARBA" id="ARBA00023014"/>
    </source>
</evidence>
<evidence type="ECO:0000256" key="6">
    <source>
        <dbReference type="ARBA" id="ARBA00034078"/>
    </source>
</evidence>
<dbReference type="InterPro" id="IPR058240">
    <property type="entry name" value="rSAM_sf"/>
</dbReference>